<keyword evidence="4 14" id="KW-1003">Cell membrane</keyword>
<dbReference type="InterPro" id="IPR005864">
    <property type="entry name" value="ATP_synth_F0_bsu_bac"/>
</dbReference>
<dbReference type="InterPro" id="IPR002146">
    <property type="entry name" value="ATP_synth_b/b'su_bac/chlpt"/>
</dbReference>
<dbReference type="Proteomes" id="UP001164965">
    <property type="component" value="Chromosome"/>
</dbReference>
<dbReference type="InterPro" id="IPR028987">
    <property type="entry name" value="ATP_synth_B-like_membr_sf"/>
</dbReference>
<keyword evidence="3 14" id="KW-0813">Transport</keyword>
<evidence type="ECO:0000256" key="2">
    <source>
        <dbReference type="ARBA" id="ARBA00005513"/>
    </source>
</evidence>
<feature type="coiled-coil region" evidence="16">
    <location>
        <begin position="60"/>
        <end position="116"/>
    </location>
</feature>
<keyword evidence="11 14" id="KW-0066">ATP synthesis</keyword>
<comment type="similarity">
    <text evidence="2 14 15">Belongs to the ATPase B chain family.</text>
</comment>
<keyword evidence="18" id="KW-1185">Reference proteome</keyword>
<feature type="transmembrane region" description="Helical" evidence="14">
    <location>
        <begin position="23"/>
        <end position="42"/>
    </location>
</feature>
<dbReference type="PANTHER" id="PTHR33445">
    <property type="entry name" value="ATP SYNTHASE SUBUNIT B', CHLOROPLASTIC"/>
    <property type="match status" value="1"/>
</dbReference>
<evidence type="ECO:0000256" key="4">
    <source>
        <dbReference type="ARBA" id="ARBA00022475"/>
    </source>
</evidence>
<dbReference type="EMBL" id="CP110615">
    <property type="protein sequence ID" value="UZJ25603.1"/>
    <property type="molecule type" value="Genomic_DNA"/>
</dbReference>
<evidence type="ECO:0000256" key="13">
    <source>
        <dbReference type="ARBA" id="ARBA00025830"/>
    </source>
</evidence>
<name>A0ABY6P310_9NOCA</name>
<proteinExistence type="inferred from homology"/>
<comment type="function">
    <text evidence="12 14">F(1)F(0) ATP synthase produces ATP from ADP in the presence of a proton or sodium gradient. F-type ATPases consist of two structural domains, F(1) containing the extramembraneous catalytic core and F(0) containing the membrane proton channel, linked together by a central stalk and a peripheral stalk. During catalysis, ATP synthesis in the catalytic domain of F(1) is coupled via a rotary mechanism of the central stalk subunits to proton translocation.</text>
</comment>
<organism evidence="17 18">
    <name type="scientific">Rhodococcus antarcticus</name>
    <dbReference type="NCBI Taxonomy" id="2987751"/>
    <lineage>
        <taxon>Bacteria</taxon>
        <taxon>Bacillati</taxon>
        <taxon>Actinomycetota</taxon>
        <taxon>Actinomycetes</taxon>
        <taxon>Mycobacteriales</taxon>
        <taxon>Nocardiaceae</taxon>
        <taxon>Rhodococcus</taxon>
    </lineage>
</organism>
<evidence type="ECO:0000256" key="10">
    <source>
        <dbReference type="ARBA" id="ARBA00023136"/>
    </source>
</evidence>
<evidence type="ECO:0000256" key="9">
    <source>
        <dbReference type="ARBA" id="ARBA00023065"/>
    </source>
</evidence>
<keyword evidence="5 14" id="KW-0138">CF(0)</keyword>
<evidence type="ECO:0000256" key="3">
    <source>
        <dbReference type="ARBA" id="ARBA00022448"/>
    </source>
</evidence>
<evidence type="ECO:0000256" key="11">
    <source>
        <dbReference type="ARBA" id="ARBA00023310"/>
    </source>
</evidence>
<dbReference type="NCBIfam" id="TIGR01144">
    <property type="entry name" value="ATP_synt_b"/>
    <property type="match status" value="1"/>
</dbReference>
<dbReference type="CDD" id="cd06503">
    <property type="entry name" value="ATP-synt_Fo_b"/>
    <property type="match status" value="1"/>
</dbReference>
<accession>A0ABY6P310</accession>
<reference evidence="17" key="1">
    <citation type="submission" date="2022-10" db="EMBL/GenBank/DDBJ databases">
        <title>Rhodococcus sp.75.</title>
        <authorList>
            <person name="Sun M."/>
        </authorList>
    </citation>
    <scope>NUCLEOTIDE SEQUENCE</scope>
    <source>
        <strain evidence="17">75</strain>
    </source>
</reference>
<protein>
    <recommendedName>
        <fullName evidence="14">ATP synthase subunit b</fullName>
    </recommendedName>
    <alternativeName>
        <fullName evidence="14">ATP synthase F(0) sector subunit b</fullName>
    </alternativeName>
    <alternativeName>
        <fullName evidence="14">ATPase subunit I</fullName>
    </alternativeName>
    <alternativeName>
        <fullName evidence="14">F-type ATPase subunit b</fullName>
        <shortName evidence="14">F-ATPase subunit b</shortName>
    </alternativeName>
</protein>
<dbReference type="NCBIfam" id="NF004412">
    <property type="entry name" value="PRK05759.1-3"/>
    <property type="match status" value="1"/>
</dbReference>
<sequence length="187" mass="20393">MTPTTALLAAEDINPLVPATYDIVWSFVCLIAIVFFFWKYALPVFKKVLAERTNAIEGGIARAEQAQVEAKAALDKYNAQLAEARGEAARIRDDARAQGQKIIEEMREQAQQESQRIVATGQAQLAAQRQQIVAELRADLGRTAVDLAERVVGESLADDARRSGTVDRFLDELDAMSGSARATTAGE</sequence>
<evidence type="ECO:0000256" key="1">
    <source>
        <dbReference type="ARBA" id="ARBA00004162"/>
    </source>
</evidence>
<evidence type="ECO:0000256" key="14">
    <source>
        <dbReference type="HAMAP-Rule" id="MF_01398"/>
    </source>
</evidence>
<evidence type="ECO:0000313" key="18">
    <source>
        <dbReference type="Proteomes" id="UP001164965"/>
    </source>
</evidence>
<dbReference type="RefSeq" id="WP_265383707.1">
    <property type="nucleotide sequence ID" value="NZ_CP110615.1"/>
</dbReference>
<evidence type="ECO:0000313" key="17">
    <source>
        <dbReference type="EMBL" id="UZJ25603.1"/>
    </source>
</evidence>
<dbReference type="HAMAP" id="MF_01398">
    <property type="entry name" value="ATP_synth_b_bprime"/>
    <property type="match status" value="1"/>
</dbReference>
<gene>
    <name evidence="14" type="primary">atpF</name>
    <name evidence="17" type="ORF">RHODO2019_03845</name>
</gene>
<comment type="subcellular location">
    <subcellularLocation>
        <location evidence="1 14">Cell membrane</location>
        <topology evidence="1 14">Single-pass membrane protein</topology>
    </subcellularLocation>
</comment>
<dbReference type="SUPFAM" id="SSF81573">
    <property type="entry name" value="F1F0 ATP synthase subunit B, membrane domain"/>
    <property type="match status" value="1"/>
</dbReference>
<evidence type="ECO:0000256" key="7">
    <source>
        <dbReference type="ARBA" id="ARBA00022781"/>
    </source>
</evidence>
<evidence type="ECO:0000256" key="16">
    <source>
        <dbReference type="SAM" id="Coils"/>
    </source>
</evidence>
<evidence type="ECO:0000256" key="12">
    <source>
        <dbReference type="ARBA" id="ARBA00025198"/>
    </source>
</evidence>
<keyword evidence="10 14" id="KW-0472">Membrane</keyword>
<comment type="subunit">
    <text evidence="13 14">F-type ATPases have 2 components, F(1) - the catalytic core - and F(0) - the membrane proton channel. F(1) has five subunits: alpha(3), beta(3), gamma(1), delta(1), epsilon(1). F(0) has three main subunits: a(1), b(2) and c(10-14). The alpha and beta chains form an alternating ring which encloses part of the gamma chain. F(1) is attached to F(0) by a central stalk formed by the gamma and epsilon chains, while a peripheral stalk is formed by the delta and b chains.</text>
</comment>
<dbReference type="Pfam" id="PF00430">
    <property type="entry name" value="ATP-synt_B"/>
    <property type="match status" value="1"/>
</dbReference>
<keyword evidence="7 14" id="KW-0375">Hydrogen ion transport</keyword>
<evidence type="ECO:0000256" key="8">
    <source>
        <dbReference type="ARBA" id="ARBA00022989"/>
    </source>
</evidence>
<comment type="function">
    <text evidence="14">Component of the F(0) channel, it forms part of the peripheral stalk, linking F(1) to F(0).</text>
</comment>
<evidence type="ECO:0000256" key="15">
    <source>
        <dbReference type="RuleBase" id="RU003848"/>
    </source>
</evidence>
<dbReference type="PANTHER" id="PTHR33445:SF1">
    <property type="entry name" value="ATP SYNTHASE SUBUNIT B"/>
    <property type="match status" value="1"/>
</dbReference>
<evidence type="ECO:0000256" key="5">
    <source>
        <dbReference type="ARBA" id="ARBA00022547"/>
    </source>
</evidence>
<dbReference type="Gene3D" id="1.20.5.620">
    <property type="entry name" value="F1F0 ATP synthase subunit B, membrane domain"/>
    <property type="match status" value="1"/>
</dbReference>
<keyword evidence="8 14" id="KW-1133">Transmembrane helix</keyword>
<keyword evidence="9 14" id="KW-0406">Ion transport</keyword>
<keyword evidence="6 14" id="KW-0812">Transmembrane</keyword>
<evidence type="ECO:0000256" key="6">
    <source>
        <dbReference type="ARBA" id="ARBA00022692"/>
    </source>
</evidence>
<dbReference type="InterPro" id="IPR050059">
    <property type="entry name" value="ATP_synthase_B_chain"/>
</dbReference>
<keyword evidence="16" id="KW-0175">Coiled coil</keyword>